<dbReference type="RefSeq" id="WP_016095846.1">
    <property type="nucleotide sequence ID" value="NZ_KB976137.1"/>
</dbReference>
<gene>
    <name evidence="1" type="ORF">IGA_06330</name>
</gene>
<dbReference type="EMBL" id="AHDZ01000092">
    <property type="protein sequence ID" value="EOO08756.1"/>
    <property type="molecule type" value="Genomic_DNA"/>
</dbReference>
<evidence type="ECO:0000313" key="1">
    <source>
        <dbReference type="EMBL" id="EOO08756.1"/>
    </source>
</evidence>
<proteinExistence type="predicted"/>
<evidence type="ECO:0000313" key="2">
    <source>
        <dbReference type="Proteomes" id="UP000014003"/>
    </source>
</evidence>
<comment type="caution">
    <text evidence="1">The sequence shown here is derived from an EMBL/GenBank/DDBJ whole genome shotgun (WGS) entry which is preliminary data.</text>
</comment>
<reference evidence="1 2" key="1">
    <citation type="submission" date="2012-12" db="EMBL/GenBank/DDBJ databases">
        <title>The Genome Sequence of Bacillus cereus HuA3-9.</title>
        <authorList>
            <consortium name="The Broad Institute Genome Sequencing Platform"/>
            <consortium name="The Broad Institute Genome Sequencing Center for Infectious Disease"/>
            <person name="Feldgarden M."/>
            <person name="Van der Auwera G.A."/>
            <person name="Mahillon J."/>
            <person name="Duprez V."/>
            <person name="Timmery S."/>
            <person name="Mattelet C."/>
            <person name="Dierick K."/>
            <person name="Sun M."/>
            <person name="Yu Z."/>
            <person name="Zhu L."/>
            <person name="Hu X."/>
            <person name="Shank E.B."/>
            <person name="Swiecicka I."/>
            <person name="Hansen B.M."/>
            <person name="Andrup L."/>
            <person name="Walker B."/>
            <person name="Young S.K."/>
            <person name="Zeng Q."/>
            <person name="Gargeya S."/>
            <person name="Fitzgerald M."/>
            <person name="Haas B."/>
            <person name="Abouelleil A."/>
            <person name="Alvarado L."/>
            <person name="Arachchi H.M."/>
            <person name="Berlin A.M."/>
            <person name="Chapman S.B."/>
            <person name="Dewar J."/>
            <person name="Goldberg J."/>
            <person name="Griggs A."/>
            <person name="Gujja S."/>
            <person name="Hansen M."/>
            <person name="Howarth C."/>
            <person name="Imamovic A."/>
            <person name="Larimer J."/>
            <person name="McCowan C."/>
            <person name="Murphy C."/>
            <person name="Neiman D."/>
            <person name="Pearson M."/>
            <person name="Priest M."/>
            <person name="Roberts A."/>
            <person name="Saif S."/>
            <person name="Shea T."/>
            <person name="Sisk P."/>
            <person name="Sykes S."/>
            <person name="Wortman J."/>
            <person name="Nusbaum C."/>
            <person name="Birren B."/>
        </authorList>
    </citation>
    <scope>NUCLEOTIDE SEQUENCE [LARGE SCALE GENOMIC DNA]</scope>
    <source>
        <strain evidence="1 2">HuA3-9</strain>
    </source>
</reference>
<dbReference type="Proteomes" id="UP000014003">
    <property type="component" value="Unassembled WGS sequence"/>
</dbReference>
<organism evidence="1 2">
    <name type="scientific">Bacillus cereus HuA3-9</name>
    <dbReference type="NCBI Taxonomy" id="1053205"/>
    <lineage>
        <taxon>Bacteria</taxon>
        <taxon>Bacillati</taxon>
        <taxon>Bacillota</taxon>
        <taxon>Bacilli</taxon>
        <taxon>Bacillales</taxon>
        <taxon>Bacillaceae</taxon>
        <taxon>Bacillus</taxon>
        <taxon>Bacillus cereus group</taxon>
    </lineage>
</organism>
<protein>
    <submittedName>
        <fullName evidence="1">Uncharacterized protein</fullName>
    </submittedName>
</protein>
<dbReference type="AlphaFoldDB" id="R8CAU3"/>
<sequence>MNKKIVKFTNDDNFSKYSLEISDKFCPYLKPAEKNNVLHLTEYKLSGNHMEELQEEIFYYGVIHTEELRRFRQNNKNSPKGILICENLKFISPPMFNEIDGEELFSWPHWLLKILYTKSGVMFGKFWIGEKTISRSGDKIPEPPCHFLSIRSVIKERDPYFFSKAPELLPQLIHSIDNGENVHTPLLPAGCDIFSMESMKKYKYFSIVLCWAQEQLNRKAEQST</sequence>
<name>R8CAU3_BACCE</name>
<dbReference type="PATRIC" id="fig|1053205.3.peg.6317"/>
<dbReference type="HOGENOM" id="CLU_1314765_0_0_9"/>
<accession>R8CAU3</accession>